<evidence type="ECO:0000313" key="2">
    <source>
        <dbReference type="Proteomes" id="UP000241208"/>
    </source>
</evidence>
<dbReference type="AlphaFoldDB" id="A0A2T4LRB3"/>
<evidence type="ECO:0000313" key="1">
    <source>
        <dbReference type="EMBL" id="PTF65851.1"/>
    </source>
</evidence>
<gene>
    <name evidence="1" type="ORF">BUY34_09080</name>
</gene>
<reference evidence="1 2" key="1">
    <citation type="journal article" date="2016" name="Front. Microbiol.">
        <title>Comprehensive Phylogenetic Analysis of Bovine Non-aureus Staphylococci Species Based on Whole-Genome Sequencing.</title>
        <authorList>
            <person name="Naushad S."/>
            <person name="Barkema H.W."/>
            <person name="Luby C."/>
            <person name="Condas L.A."/>
            <person name="Nobrega D.B."/>
            <person name="Carson D.A."/>
            <person name="De Buck J."/>
        </authorList>
    </citation>
    <scope>NUCLEOTIDE SEQUENCE [LARGE SCALE GENOMIC DNA]</scope>
    <source>
        <strain evidence="1 2">SNUC 3829</strain>
    </source>
</reference>
<organism evidence="1 2">
    <name type="scientific">Staphylococcus cohnii</name>
    <dbReference type="NCBI Taxonomy" id="29382"/>
    <lineage>
        <taxon>Bacteria</taxon>
        <taxon>Bacillati</taxon>
        <taxon>Bacillota</taxon>
        <taxon>Bacilli</taxon>
        <taxon>Bacillales</taxon>
        <taxon>Staphylococcaceae</taxon>
        <taxon>Staphylococcus</taxon>
        <taxon>Staphylococcus cohnii species complex</taxon>
    </lineage>
</organism>
<dbReference type="RefSeq" id="WP_107523582.1">
    <property type="nucleotide sequence ID" value="NZ_PYZR01000106.1"/>
</dbReference>
<dbReference type="Gene3D" id="3.40.50.720">
    <property type="entry name" value="NAD(P)-binding Rossmann-like Domain"/>
    <property type="match status" value="1"/>
</dbReference>
<dbReference type="SUPFAM" id="SSF51735">
    <property type="entry name" value="NAD(P)-binding Rossmann-fold domains"/>
    <property type="match status" value="1"/>
</dbReference>
<dbReference type="EMBL" id="PYZR01000106">
    <property type="protein sequence ID" value="PTF65851.1"/>
    <property type="molecule type" value="Genomic_DNA"/>
</dbReference>
<name>A0A2T4LRB3_9STAP</name>
<protein>
    <submittedName>
        <fullName evidence="1">Uncharacterized protein</fullName>
    </submittedName>
</protein>
<proteinExistence type="predicted"/>
<dbReference type="Proteomes" id="UP000241208">
    <property type="component" value="Unassembled WGS sequence"/>
</dbReference>
<dbReference type="InterPro" id="IPR036291">
    <property type="entry name" value="NAD(P)-bd_dom_sf"/>
</dbReference>
<comment type="caution">
    <text evidence="1">The sequence shown here is derived from an EMBL/GenBank/DDBJ whole genome shotgun (WGS) entry which is preliminary data.</text>
</comment>
<accession>A0A2T4LRB3</accession>
<sequence>MVGLTKGSDVDYPYKEIRINVIPSRSIKSDILQNTINSGAYDENAIVSIHHMKKLGDPTGIARGIYFLADNNIM</sequence>